<comment type="subcellular location">
    <subcellularLocation>
        <location evidence="1">Membrane</location>
        <topology evidence="1">Multi-pass membrane protein</topology>
    </subcellularLocation>
</comment>
<evidence type="ECO:0000256" key="1">
    <source>
        <dbReference type="ARBA" id="ARBA00004141"/>
    </source>
</evidence>
<evidence type="ECO:0000256" key="11">
    <source>
        <dbReference type="RuleBase" id="RU000581"/>
    </source>
</evidence>
<evidence type="ECO:0000256" key="4">
    <source>
        <dbReference type="ARBA" id="ARBA00022692"/>
    </source>
</evidence>
<comment type="domain">
    <text evidence="11">The histidine box domains are involved in binding the catalytic metal ions.</text>
</comment>
<keyword evidence="3 11" id="KW-0444">Lipid biosynthesis</keyword>
<dbReference type="PANTHER" id="PTHR11351">
    <property type="entry name" value="ACYL-COA DESATURASE"/>
    <property type="match status" value="1"/>
</dbReference>
<organism evidence="13 14">
    <name type="scientific">Polistes dominula</name>
    <name type="common">European paper wasp</name>
    <name type="synonym">Vespa dominula</name>
    <dbReference type="NCBI Taxonomy" id="743375"/>
    <lineage>
        <taxon>Eukaryota</taxon>
        <taxon>Metazoa</taxon>
        <taxon>Ecdysozoa</taxon>
        <taxon>Arthropoda</taxon>
        <taxon>Hexapoda</taxon>
        <taxon>Insecta</taxon>
        <taxon>Pterygota</taxon>
        <taxon>Neoptera</taxon>
        <taxon>Endopterygota</taxon>
        <taxon>Hymenoptera</taxon>
        <taxon>Apocrita</taxon>
        <taxon>Aculeata</taxon>
        <taxon>Vespoidea</taxon>
        <taxon>Vespidae</taxon>
        <taxon>Polistinae</taxon>
        <taxon>Polistini</taxon>
        <taxon>Polistes</taxon>
    </lineage>
</organism>
<evidence type="ECO:0000313" key="14">
    <source>
        <dbReference type="RefSeq" id="XP_015171608.1"/>
    </source>
</evidence>
<proteinExistence type="inferred from homology"/>
<keyword evidence="5" id="KW-0276">Fatty acid metabolism</keyword>
<evidence type="ECO:0000256" key="10">
    <source>
        <dbReference type="ARBA" id="ARBA00023160"/>
    </source>
</evidence>
<evidence type="ECO:0000256" key="9">
    <source>
        <dbReference type="ARBA" id="ARBA00023136"/>
    </source>
</evidence>
<evidence type="ECO:0000256" key="8">
    <source>
        <dbReference type="ARBA" id="ARBA00023098"/>
    </source>
</evidence>
<evidence type="ECO:0000313" key="13">
    <source>
        <dbReference type="Proteomes" id="UP000694924"/>
    </source>
</evidence>
<evidence type="ECO:0000256" key="6">
    <source>
        <dbReference type="ARBA" id="ARBA00022989"/>
    </source>
</evidence>
<keyword evidence="7 11" id="KW-0560">Oxidoreductase</keyword>
<keyword evidence="4 11" id="KW-0812">Transmembrane</keyword>
<dbReference type="Proteomes" id="UP000694924">
    <property type="component" value="Unplaced"/>
</dbReference>
<keyword evidence="10 11" id="KW-0275">Fatty acid biosynthesis</keyword>
<dbReference type="GeneID" id="107063941"/>
<sequence length="324" mass="38767">MSVSAEIDVPKMRTINYGLVLLFIHFHLFAFYGLWLMIFQVQWMTMLFVAFLLLIGYIGITLGAHRYLAHRTFEIENSLKYFFILAHTLAGVGPMYNWVLYHRLHHKFFRTDKDPYLTHKGFMYSYFWSYLLDFPYTEEELKMDIDMRDITVPSISLQKGLYWIYFAVITLLIPIYIPIAYWNENLINSIFVVGFLRLTIMYNVSKMVNSAILVWGLKPNDKFPIEDNTMFFLNKSYWMNYHYFLPWDWKSTEFGPYDKGLTILLIKIFRNMDLLYAPKTISKEDIREVIVKVANKEMSWKDSLILLKKQSDENALKKNLRFKH</sequence>
<dbReference type="PRINTS" id="PR00075">
    <property type="entry name" value="FACDDSATRASE"/>
</dbReference>
<feature type="transmembrane region" description="Helical" evidence="12">
    <location>
        <begin position="81"/>
        <end position="101"/>
    </location>
</feature>
<dbReference type="RefSeq" id="XP_015171608.1">
    <property type="nucleotide sequence ID" value="XM_015316122.1"/>
</dbReference>
<comment type="similarity">
    <text evidence="2 11">Belongs to the fatty acid desaturase type 1 family.</text>
</comment>
<keyword evidence="6 12" id="KW-1133">Transmembrane helix</keyword>
<evidence type="ECO:0000256" key="12">
    <source>
        <dbReference type="SAM" id="Phobius"/>
    </source>
</evidence>
<accession>A0ABM1HUH1</accession>
<evidence type="ECO:0000256" key="2">
    <source>
        <dbReference type="ARBA" id="ARBA00009295"/>
    </source>
</evidence>
<name>A0ABM1HUH1_POLDO</name>
<gene>
    <name evidence="14" type="primary">LOC107063941</name>
</gene>
<comment type="cofactor">
    <cofactor evidence="11">
        <name>Fe(2+)</name>
        <dbReference type="ChEBI" id="CHEBI:29033"/>
    </cofactor>
</comment>
<dbReference type="PANTHER" id="PTHR11351:SF26">
    <property type="entry name" value="FATTY ACID DESATURASE DOMAIN-CONTAINING PROTEIN"/>
    <property type="match status" value="1"/>
</dbReference>
<protein>
    <submittedName>
        <fullName evidence="14">Acyl-CoA Delta(11) desaturase</fullName>
    </submittedName>
</protein>
<evidence type="ECO:0000256" key="3">
    <source>
        <dbReference type="ARBA" id="ARBA00022516"/>
    </source>
</evidence>
<keyword evidence="9 12" id="KW-0472">Membrane</keyword>
<keyword evidence="8" id="KW-0443">Lipid metabolism</keyword>
<evidence type="ECO:0000256" key="7">
    <source>
        <dbReference type="ARBA" id="ARBA00023002"/>
    </source>
</evidence>
<reference evidence="14" key="1">
    <citation type="submission" date="2025-08" db="UniProtKB">
        <authorList>
            <consortium name="RefSeq"/>
        </authorList>
    </citation>
    <scope>IDENTIFICATION</scope>
    <source>
        <tissue evidence="14">Whole body</tissue>
    </source>
</reference>
<feature type="transmembrane region" description="Helical" evidence="12">
    <location>
        <begin position="15"/>
        <end position="35"/>
    </location>
</feature>
<feature type="transmembrane region" description="Helical" evidence="12">
    <location>
        <begin position="47"/>
        <end position="69"/>
    </location>
</feature>
<dbReference type="InterPro" id="IPR015876">
    <property type="entry name" value="Acyl-CoA_DS"/>
</dbReference>
<feature type="transmembrane region" description="Helical" evidence="12">
    <location>
        <begin position="160"/>
        <end position="180"/>
    </location>
</feature>
<keyword evidence="13" id="KW-1185">Reference proteome</keyword>
<evidence type="ECO:0000256" key="5">
    <source>
        <dbReference type="ARBA" id="ARBA00022832"/>
    </source>
</evidence>